<organism evidence="2">
    <name type="scientific">uncultured organism MedDCM-OCT-S05-C26</name>
    <dbReference type="NCBI Taxonomy" id="743623"/>
    <lineage>
        <taxon>unclassified sequences</taxon>
        <taxon>environmental samples</taxon>
    </lineage>
</organism>
<feature type="domain" description="SSAP RNA binding" evidence="1">
    <location>
        <begin position="13"/>
        <end position="159"/>
    </location>
</feature>
<evidence type="ECO:0000259" key="1">
    <source>
        <dbReference type="Pfam" id="PF06378"/>
    </source>
</evidence>
<dbReference type="InterPro" id="IPR009425">
    <property type="entry name" value="DSRM_SSAP"/>
</dbReference>
<proteinExistence type="predicted"/>
<dbReference type="Pfam" id="PF06378">
    <property type="entry name" value="SSAP_Sak"/>
    <property type="match status" value="1"/>
</dbReference>
<protein>
    <recommendedName>
        <fullName evidence="1">SSAP RNA binding domain-containing protein</fullName>
    </recommendedName>
</protein>
<dbReference type="EMBL" id="GU943124">
    <property type="protein sequence ID" value="ADD96199.1"/>
    <property type="molecule type" value="Genomic_DNA"/>
</dbReference>
<name>D6PKE8_9ZZZZ</name>
<accession>D6PKE8</accession>
<dbReference type="AlphaFoldDB" id="D6PKE8"/>
<evidence type="ECO:0000313" key="2">
    <source>
        <dbReference type="EMBL" id="ADD96199.1"/>
    </source>
</evidence>
<sequence length="224" mass="25074">MTSSVPSSPSQLFPNLATVITSDDVSQKGTGSYKADYINWCRTMHLLHDHAPGWQFHLAHYVDSSHVWQAPNGTAYVVGYFSGPDGQRTPDFPQAIMDNRNNAIPFDKVSARDLTDSHRRCLCTAAAAQFGLGWQLWAREEVENPHRDEKKVKSTPAIEGVAKDDQPLTTDERNMLVGLISEMKPGKREDFCKSFRFAFKLGDNAKVAPAITSRKHKVWIQENG</sequence>
<reference evidence="2" key="1">
    <citation type="journal article" date="2010" name="ISME J.">
        <title>Metagenome of the Mediterranean deep chlorophyll maximum studied by direct and fosmid library 454 pyrosequencing.</title>
        <authorList>
            <person name="Ghai R."/>
            <person name="Martin-Cuadrado A.B."/>
            <person name="Molto A.G."/>
            <person name="Heredia I.G."/>
            <person name="Cabrera R."/>
            <person name="Martin J."/>
            <person name="Verdu M."/>
            <person name="Deschamps P."/>
            <person name="Moreira D."/>
            <person name="Lopez-Garcia P."/>
            <person name="Mira A."/>
            <person name="Rodriguez-Valera F."/>
        </authorList>
    </citation>
    <scope>NUCLEOTIDE SEQUENCE</scope>
</reference>